<accession>A0A3P1SJA8</accession>
<dbReference type="CDD" id="cd07814">
    <property type="entry name" value="SRPBCC_CalC_Aha1-like"/>
    <property type="match status" value="1"/>
</dbReference>
<evidence type="ECO:0000259" key="2">
    <source>
        <dbReference type="Pfam" id="PF08327"/>
    </source>
</evidence>
<comment type="caution">
    <text evidence="3">The sequence shown here is derived from an EMBL/GenBank/DDBJ whole genome shotgun (WGS) entry which is preliminary data.</text>
</comment>
<organism evidence="3 4">
    <name type="scientific">Amphritea balenae</name>
    <dbReference type="NCBI Taxonomy" id="452629"/>
    <lineage>
        <taxon>Bacteria</taxon>
        <taxon>Pseudomonadati</taxon>
        <taxon>Pseudomonadota</taxon>
        <taxon>Gammaproteobacteria</taxon>
        <taxon>Oceanospirillales</taxon>
        <taxon>Oceanospirillaceae</taxon>
        <taxon>Amphritea</taxon>
    </lineage>
</organism>
<protein>
    <submittedName>
        <fullName evidence="3">SRPBCC domain-containing protein</fullName>
    </submittedName>
</protein>
<dbReference type="InterPro" id="IPR013538">
    <property type="entry name" value="ASHA1/2-like_C"/>
</dbReference>
<dbReference type="InterPro" id="IPR023393">
    <property type="entry name" value="START-like_dom_sf"/>
</dbReference>
<dbReference type="OrthoDB" id="287565at2"/>
<dbReference type="Pfam" id="PF08327">
    <property type="entry name" value="AHSA1"/>
    <property type="match status" value="1"/>
</dbReference>
<dbReference type="Proteomes" id="UP000267535">
    <property type="component" value="Unassembled WGS sequence"/>
</dbReference>
<evidence type="ECO:0000313" key="3">
    <source>
        <dbReference type="EMBL" id="RRC97050.1"/>
    </source>
</evidence>
<dbReference type="EMBL" id="RQXV01000014">
    <property type="protein sequence ID" value="RRC97050.1"/>
    <property type="molecule type" value="Genomic_DNA"/>
</dbReference>
<dbReference type="RefSeq" id="WP_124927760.1">
    <property type="nucleotide sequence ID" value="NZ_BMOH01000003.1"/>
</dbReference>
<dbReference type="SUPFAM" id="SSF55961">
    <property type="entry name" value="Bet v1-like"/>
    <property type="match status" value="1"/>
</dbReference>
<feature type="domain" description="Activator of Hsp90 ATPase homologue 1/2-like C-terminal" evidence="2">
    <location>
        <begin position="12"/>
        <end position="129"/>
    </location>
</feature>
<reference evidence="3 4" key="1">
    <citation type="submission" date="2018-11" db="EMBL/GenBank/DDBJ databases">
        <title>The draft genome sequence of Amphritea balenae JAMM 1525T.</title>
        <authorList>
            <person name="Fang Z."/>
            <person name="Zhang Y."/>
            <person name="Han X."/>
        </authorList>
    </citation>
    <scope>NUCLEOTIDE SEQUENCE [LARGE SCALE GENOMIC DNA]</scope>
    <source>
        <strain evidence="3 4">JAMM 1525</strain>
    </source>
</reference>
<dbReference type="AlphaFoldDB" id="A0A3P1SJA8"/>
<dbReference type="Gene3D" id="3.30.530.20">
    <property type="match status" value="1"/>
</dbReference>
<sequence length="146" mass="16169">MAEINHKVGISASPAAVYAYLTTDEGLAHWWTWDVSGAGAVGSVIAFRFQGKGPDFKVVELQPSNLVRWQHTGNVPSEWVGTEISFVLDETESQTFVRFKHSGWQEASDFLAHCSTKWAVFLLSLKGSLETGRGHPFPDDLHIDHS</sequence>
<name>A0A3P1SJA8_9GAMM</name>
<comment type="similarity">
    <text evidence="1">Belongs to the AHA1 family.</text>
</comment>
<gene>
    <name evidence="3" type="ORF">EHS89_19005</name>
</gene>
<evidence type="ECO:0000313" key="4">
    <source>
        <dbReference type="Proteomes" id="UP000267535"/>
    </source>
</evidence>
<keyword evidence="4" id="KW-1185">Reference proteome</keyword>
<proteinExistence type="inferred from homology"/>
<evidence type="ECO:0000256" key="1">
    <source>
        <dbReference type="ARBA" id="ARBA00006817"/>
    </source>
</evidence>